<evidence type="ECO:0000313" key="1">
    <source>
        <dbReference type="EMBL" id="AIK96382.1"/>
    </source>
</evidence>
<gene>
    <name evidence="1" type="ORF">ID47_06000</name>
</gene>
<dbReference type="Proteomes" id="UP000028926">
    <property type="component" value="Chromosome"/>
</dbReference>
<dbReference type="PANTHER" id="PTHR35566:SF1">
    <property type="entry name" value="TYPE VI SECRETION SYSTEM BASEPLATE COMPONENT TSSK1"/>
    <property type="match status" value="1"/>
</dbReference>
<sequence>MSQDLPLVPAIQWYEGMLLSPQHFQQLELRSQQILTSHLKSLTPYHWGIIDLEFDSITIPTGLLRTNHVKAIMPDGLIVDYTAKPDALQLQLDLSPFQDALMDHQHTVYLCIPDMIQGSSPLTGEWPRYLATEGDDVLDYNAADNVIHIPRLQPKLSLILADAPPARYTSIPIAKLDYIDEVYSLATYMPPCFTIPSLSSLGEKCAKMLRRFREKAAFLSEKWQTQIGTPLVGETSAQLKPIVESLPLLEPLLHSGKAHPQEIHHMLCVVAGKMSTLRLGQIPPVFPSYNHNEILNSCLPLLEWSTMIADSLEKAFSVVLFAHQENYFSVKLQPEILTQRLMVGLKSNGALTEGELIDWMKDAIIVSESMLESVRVRRIVGAPRKVMDNSEINDLMPGRGIVLFSVKTDNAFVSANDRLYIFNPADTPDKRPTEAVLYLRHSELRRDVIKQIEEAGI</sequence>
<dbReference type="RefSeq" id="WP_038464744.1">
    <property type="nucleotide sequence ID" value="NZ_CP008941.1"/>
</dbReference>
<reference evidence="1 2" key="1">
    <citation type="submission" date="2014-07" db="EMBL/GenBank/DDBJ databases">
        <title>Comparative genomic insights into amoeba endosymbionts belonging to the families of Holosporaceae and Candidatus Midichloriaceae within Rickettsiales.</title>
        <authorList>
            <person name="Wang Z."/>
            <person name="Wu M."/>
        </authorList>
    </citation>
    <scope>NUCLEOTIDE SEQUENCE [LARGE SCALE GENOMIC DNA]</scope>
    <source>
        <strain evidence="1">PRA3</strain>
    </source>
</reference>
<dbReference type="AlphaFoldDB" id="A0A077AT50"/>
<dbReference type="HOGENOM" id="CLU_047802_0_0_5"/>
<dbReference type="EMBL" id="CP008941">
    <property type="protein sequence ID" value="AIK96382.1"/>
    <property type="molecule type" value="Genomic_DNA"/>
</dbReference>
<name>A0A077AT50_9PROT</name>
<protein>
    <recommendedName>
        <fullName evidence="3">Type VI secretion protein</fullName>
    </recommendedName>
</protein>
<dbReference type="Pfam" id="PF05936">
    <property type="entry name" value="T6SS_VasE"/>
    <property type="match status" value="1"/>
</dbReference>
<dbReference type="KEGG" id="paca:ID47_06000"/>
<dbReference type="eggNOG" id="COG3522">
    <property type="taxonomic scope" value="Bacteria"/>
</dbReference>
<keyword evidence="2" id="KW-1185">Reference proteome</keyword>
<dbReference type="STRING" id="91604.ID47_06000"/>
<accession>A0A077AT50</accession>
<proteinExistence type="predicted"/>
<organism evidence="1 2">
    <name type="scientific">Candidatus Odyssella acanthamoebae</name>
    <dbReference type="NCBI Taxonomy" id="91604"/>
    <lineage>
        <taxon>Bacteria</taxon>
        <taxon>Pseudomonadati</taxon>
        <taxon>Pseudomonadota</taxon>
        <taxon>Alphaproteobacteria</taxon>
        <taxon>Holosporales</taxon>
        <taxon>Candidatus Paracaedibacteraceae</taxon>
        <taxon>Candidatus Odyssella</taxon>
    </lineage>
</organism>
<dbReference type="NCBIfam" id="TIGR03353">
    <property type="entry name" value="VI_chp_4"/>
    <property type="match status" value="1"/>
</dbReference>
<dbReference type="PANTHER" id="PTHR35566">
    <property type="entry name" value="BLR3599 PROTEIN"/>
    <property type="match status" value="1"/>
</dbReference>
<evidence type="ECO:0008006" key="3">
    <source>
        <dbReference type="Google" id="ProtNLM"/>
    </source>
</evidence>
<dbReference type="InterPro" id="IPR010263">
    <property type="entry name" value="T6SS_TssK"/>
</dbReference>
<evidence type="ECO:0000313" key="2">
    <source>
        <dbReference type="Proteomes" id="UP000028926"/>
    </source>
</evidence>